<organism evidence="2 3">
    <name type="scientific">Microvirga subterranea</name>
    <dbReference type="NCBI Taxonomy" id="186651"/>
    <lineage>
        <taxon>Bacteria</taxon>
        <taxon>Pseudomonadati</taxon>
        <taxon>Pseudomonadota</taxon>
        <taxon>Alphaproteobacteria</taxon>
        <taxon>Hyphomicrobiales</taxon>
        <taxon>Methylobacteriaceae</taxon>
        <taxon>Microvirga</taxon>
    </lineage>
</organism>
<evidence type="ECO:0000313" key="2">
    <source>
        <dbReference type="EMBL" id="RDI62679.1"/>
    </source>
</evidence>
<dbReference type="EMBL" id="QQBB01000001">
    <property type="protein sequence ID" value="RDI62679.1"/>
    <property type="molecule type" value="Genomic_DNA"/>
</dbReference>
<comment type="caution">
    <text evidence="2">The sequence shown here is derived from an EMBL/GenBank/DDBJ whole genome shotgun (WGS) entry which is preliminary data.</text>
</comment>
<sequence length="590" mass="62835">MNAPVTSFTTVANLATRTSDYALVAPAGFAMDNKGLWHSKSEGNQAEKIADPFVVRGLARDPKGHGWGIVLEWKDHDRISRRWIISQANLIGGGADVFRPLVHAVLRISPKAPHIRLLKEFFLGLTCNMRVRLVKQAGWYGRAFVLPTITIGNTDGEQVMFDGSAEAARYGSEGSLEDWNSTVAAMCAGNTRAVFACSVAFAGPLNDLLQEEGGGFHFVGSSSVGKTTLLTAAGSAFGGGGRMGYAHSWHATENGLESIARAHSGTLLVLDEMGQADNRSIGNTVYMLINGSGRARATRNAELKGQASWRIMLLSSGEVTLANKIAEGGRHPRAGQLARMVDVPADAGQGYGAYEDTKGMDPAVFSEELKNAALRTYGTAGPAFIQGLAGDPTAVERAARIRIREITRRLLDGIAPSDGQAHRVAARFALVAVAGELAQEILDLPWAEGAAEHAALVCFNAWREARGGEGPGELVAAMEALRATIQSHGESRFRNLEPIASTDPSVPMQHGAIYDLLGYRFTHNGELMWGFTATGWKKVVGSVGQPSTVAKLLAENGVLVTSADPACRLSKRIDGRPQNLIAVKASALED</sequence>
<reference evidence="2 3" key="1">
    <citation type="submission" date="2018-07" db="EMBL/GenBank/DDBJ databases">
        <title>Genomic Encyclopedia of Type Strains, Phase IV (KMG-IV): sequencing the most valuable type-strain genomes for metagenomic binning, comparative biology and taxonomic classification.</title>
        <authorList>
            <person name="Goeker M."/>
        </authorList>
    </citation>
    <scope>NUCLEOTIDE SEQUENCE [LARGE SCALE GENOMIC DNA]</scope>
    <source>
        <strain evidence="2 3">DSM 14364</strain>
    </source>
</reference>
<evidence type="ECO:0000313" key="3">
    <source>
        <dbReference type="Proteomes" id="UP000254925"/>
    </source>
</evidence>
<evidence type="ECO:0000259" key="1">
    <source>
        <dbReference type="Pfam" id="PF06048"/>
    </source>
</evidence>
<accession>A0A370HW00</accession>
<dbReference type="Pfam" id="PF06048">
    <property type="entry name" value="DUF927"/>
    <property type="match status" value="1"/>
</dbReference>
<proteinExistence type="predicted"/>
<dbReference type="InterPro" id="IPR009270">
    <property type="entry name" value="DUF927"/>
</dbReference>
<gene>
    <name evidence="2" type="ORF">DES45_101950</name>
</gene>
<dbReference type="OrthoDB" id="784829at2"/>
<name>A0A370HW00_9HYPH</name>
<dbReference type="Proteomes" id="UP000254925">
    <property type="component" value="Unassembled WGS sequence"/>
</dbReference>
<dbReference type="AlphaFoldDB" id="A0A370HW00"/>
<dbReference type="RefSeq" id="WP_114768767.1">
    <property type="nucleotide sequence ID" value="NZ_QQBB01000001.1"/>
</dbReference>
<protein>
    <submittedName>
        <fullName evidence="2">Uncharacterized protein DUF927</fullName>
    </submittedName>
</protein>
<keyword evidence="3" id="KW-1185">Reference proteome</keyword>
<feature type="domain" description="DUF927" evidence="1">
    <location>
        <begin position="29"/>
        <end position="306"/>
    </location>
</feature>